<dbReference type="RefSeq" id="WP_125227176.1">
    <property type="nucleotide sequence ID" value="NZ_RQYT01000005.1"/>
</dbReference>
<feature type="region of interest" description="Disordered" evidence="1">
    <location>
        <begin position="207"/>
        <end position="242"/>
    </location>
</feature>
<reference evidence="2 3" key="1">
    <citation type="submission" date="2018-11" db="EMBL/GenBank/DDBJ databases">
        <title>Genomes From Bacteria Associated with the Canine Oral Cavity: a Test Case for Automated Genome-Based Taxonomic Assignment.</title>
        <authorList>
            <person name="Coil D.A."/>
            <person name="Jospin G."/>
            <person name="Darling A.E."/>
            <person name="Wallis C."/>
            <person name="Davis I.J."/>
            <person name="Harris S."/>
            <person name="Eisen J.A."/>
            <person name="Holcombe L.J."/>
            <person name="O'Flynn C."/>
        </authorList>
    </citation>
    <scope>NUCLEOTIDE SEQUENCE [LARGE SCALE GENOMIC DNA]</scope>
    <source>
        <strain evidence="2 3">OH2822_COT-296</strain>
    </source>
</reference>
<protein>
    <submittedName>
        <fullName evidence="2">Uncharacterized protein</fullName>
    </submittedName>
</protein>
<sequence>MKRAGNNAEGLRPDEIFCLGDDVVGIVDKQIRDTTRERRNDVSLGVINHADGGEVENRDWRRLSLSEINKKFKISLDEPRGTGNKINLPERADPLFVVSAALDVLTDWGKLVPDQQAVRKGEGDSGGQPPVYRLDTYSTTLEDGSSEEILIERCFRAGEITAEIQNRTLTGGRISVVAESFTLAGVSRKGHSAHAYPFRDCWAEKKNSVPEDSDPEVEGDYSLKNGTCDNQAQGKQHQVRGESRVRDYFAPDFSNDDDGDRVTWIPSPTGGKQVSHPSVTLRCLLRVLAAVPACICRANSGHRDPDDVKKLKRYIEDARLSYSSLPCPAVTSKKSATEVEYAGELLNYFNSGSRNEDEQDFSVSSDVTKGASGDGVDKSMRPGKTTASDDLKAWRVSGRSVSEFNGEWSFREFRRLKRAYLALDTLLAVLHPLLEDGESSPSSSPGAQKKLPEDLGSLRLIRRHDVFDVYDESELRKEFSNDVWDDWQSRLAGPPVPRRFASRDRLETNCSQEGLAVSFLDLLNDVWHALTHASLVFLSELETPAPFISHRLAIGDVAQEVVRKVLDSLPKRLRKVSGVEKGLRSSGSSKFILTYSPFGAQDSLYTAEQVVGQCWEFRSGGAWARLTESELNHLVNTGRVVEVLDWQGVKRYPSFQFAPVCLREGLFVRREGGLEASGKFGVRFTDEEYPFLRRDVSEAMIGSSRAMTGWVAALWFSSLLRRVGETSDREGEIFSPNLGYRGLLFREALSQKGLWVDAWLADARALLHSDDAMPEYLQSNCARLKPGALRKLYRLSSFGYLHPNMWANAAVFEASLGKLQGYRERTLAERDFLDEPWYPPGRFDPGAHSRNVNGGEYFGAMYLAESISGCVFEVFDRLPSITLDDVVSKRIYRYDVQLPDEFEFVDLRRWPALVSATPIRSITQAIANTLCYGHSLSRKKTSDGYSGLIDKLPRVIRYQLRTALDKCGWVLFEPTFFKGGRLKTIDHVVKLLDCGTTPSDKKAGADTWKNREMLRCDTANHDVGWQPSSQRKDSMVEPWCSPDLSAVLSWSEPGKGVRKFWRAIWRLRVDPRDSVVCLRRFPREGRLGEWAGSSEAVGPVF</sequence>
<dbReference type="OrthoDB" id="7502553at2"/>
<evidence type="ECO:0000313" key="2">
    <source>
        <dbReference type="EMBL" id="RRD50571.1"/>
    </source>
</evidence>
<dbReference type="EMBL" id="RQYT01000005">
    <property type="protein sequence ID" value="RRD50571.1"/>
    <property type="molecule type" value="Genomic_DNA"/>
</dbReference>
<gene>
    <name evidence="2" type="ORF">EII35_04030</name>
</gene>
<evidence type="ECO:0000313" key="3">
    <source>
        <dbReference type="Proteomes" id="UP000280935"/>
    </source>
</evidence>
<proteinExistence type="predicted"/>
<dbReference type="AlphaFoldDB" id="A0A3P1WWG0"/>
<accession>A0A3P1WWG0</accession>
<dbReference type="Proteomes" id="UP000280935">
    <property type="component" value="Unassembled WGS sequence"/>
</dbReference>
<feature type="region of interest" description="Disordered" evidence="1">
    <location>
        <begin position="353"/>
        <end position="386"/>
    </location>
</feature>
<name>A0A3P1WWG0_9ACTN</name>
<organism evidence="2 3">
    <name type="scientific">Arachnia propionica</name>
    <dbReference type="NCBI Taxonomy" id="1750"/>
    <lineage>
        <taxon>Bacteria</taxon>
        <taxon>Bacillati</taxon>
        <taxon>Actinomycetota</taxon>
        <taxon>Actinomycetes</taxon>
        <taxon>Propionibacteriales</taxon>
        <taxon>Propionibacteriaceae</taxon>
        <taxon>Arachnia</taxon>
    </lineage>
</organism>
<evidence type="ECO:0000256" key="1">
    <source>
        <dbReference type="SAM" id="MobiDB-lite"/>
    </source>
</evidence>
<feature type="compositionally biased region" description="Polar residues" evidence="1">
    <location>
        <begin position="224"/>
        <end position="236"/>
    </location>
</feature>
<comment type="caution">
    <text evidence="2">The sequence shown here is derived from an EMBL/GenBank/DDBJ whole genome shotgun (WGS) entry which is preliminary data.</text>
</comment>